<sequence length="829" mass="90896">MEKGRLRMTGSPEWGRHASTDKFTFEGASPGLALLAPRLEEVFPHSDEAGEDGTTHARVQIKTDVALVCSGTTAYMTSHLPPPVPMKTKSSSCCSAVDKVAVAALVVNFVSAAPGFQHHQPHGYGGQYGGHPYSVAVSGTSPYSLSVSSGGQIVAANTAILIGNSNSSAAPVSASWSGQISNGAGQISASLIEPNVVKVSVNTTSQFVGARFATSTDANFYGVWEYPWFEGLTNANVSFDLKGLGNSDGINWDNARAPFFFTSAGYGVYADTLDMGSFDFTTPGQAQFIFNTSSLVYYITLPTSPGNYKSILETYTGLSSRIELPPDSGYGPTFWSDNFEQDFHAGVHNAQENYYDVINHLYYNQIHASSMFADRPYGTGNSSWGNFDFDPVYYPTPVEFIANLSDWGFDFQVWVANRAFLDTELFNVSEANGWLFPGISPEFFLGPALNLSIPAAYDYLKERLSYFPSVGVKGYKIDRGEEGELPVYEQNIQNSLFEQLCYETMVEKWNESNFYDFARSAVDHSRSRTYIWNGDSHSNFSGLAYSVASGIRAGLVGFPQWGSDTGGYIRGLNDPSAELWARWMWFSAFSPVYEIMIGTNHTPWYPPYDSDLVAVLKESANLHHDLLPFIRSYIYQATQNGLPLIRALFLEAPADENTLLTTDEYFFGSEFLVAPIVNAGGSRSVYFPAGSTYLEYFNKTAVHQGGTTAEVQLGVHYVPVYVRAGSIIPRGDIYQGNNKWTEDWKPELTIEVYPSFEVGRSEFSYYDRQSNETVPIVMDTSKTGKVVVVYGDSGAPGTIELFAKSGVQTETLQAGGGKAVFTGVESLFD</sequence>
<evidence type="ECO:0000313" key="1">
    <source>
        <dbReference type="EMBL" id="KAK8210116.1"/>
    </source>
</evidence>
<gene>
    <name evidence="1" type="ORF">M8818_003603</name>
</gene>
<accession>A0ACC3SDS9</accession>
<reference evidence="1" key="1">
    <citation type="submission" date="2024-02" db="EMBL/GenBank/DDBJ databases">
        <title>Metagenome Assembled Genome of Zalaria obscura JY119.</title>
        <authorList>
            <person name="Vighnesh L."/>
            <person name="Jagadeeshwari U."/>
            <person name="Venkata Ramana C."/>
            <person name="Sasikala C."/>
        </authorList>
    </citation>
    <scope>NUCLEOTIDE SEQUENCE</scope>
    <source>
        <strain evidence="1">JY119</strain>
    </source>
</reference>
<proteinExistence type="predicted"/>
<evidence type="ECO:0000313" key="2">
    <source>
        <dbReference type="Proteomes" id="UP001320706"/>
    </source>
</evidence>
<name>A0ACC3SDS9_9PEZI</name>
<protein>
    <submittedName>
        <fullName evidence="1">Uncharacterized protein</fullName>
    </submittedName>
</protein>
<organism evidence="1 2">
    <name type="scientific">Zalaria obscura</name>
    <dbReference type="NCBI Taxonomy" id="2024903"/>
    <lineage>
        <taxon>Eukaryota</taxon>
        <taxon>Fungi</taxon>
        <taxon>Dikarya</taxon>
        <taxon>Ascomycota</taxon>
        <taxon>Pezizomycotina</taxon>
        <taxon>Dothideomycetes</taxon>
        <taxon>Dothideomycetidae</taxon>
        <taxon>Dothideales</taxon>
        <taxon>Zalariaceae</taxon>
        <taxon>Zalaria</taxon>
    </lineage>
</organism>
<dbReference type="EMBL" id="JAMKPW020000016">
    <property type="protein sequence ID" value="KAK8210116.1"/>
    <property type="molecule type" value="Genomic_DNA"/>
</dbReference>
<dbReference type="Proteomes" id="UP001320706">
    <property type="component" value="Unassembled WGS sequence"/>
</dbReference>
<keyword evidence="2" id="KW-1185">Reference proteome</keyword>
<comment type="caution">
    <text evidence="1">The sequence shown here is derived from an EMBL/GenBank/DDBJ whole genome shotgun (WGS) entry which is preliminary data.</text>
</comment>